<feature type="domain" description="Glycoside Hydrolase 20C C-terminal" evidence="4">
    <location>
        <begin position="338"/>
        <end position="518"/>
    </location>
</feature>
<comment type="similarity">
    <text evidence="1">Belongs to the glycosyl hydrolase 20 family.</text>
</comment>
<evidence type="ECO:0000259" key="3">
    <source>
        <dbReference type="Pfam" id="PF00728"/>
    </source>
</evidence>
<dbReference type="CDD" id="cd06565">
    <property type="entry name" value="GH20_GcnA-like"/>
    <property type="match status" value="1"/>
</dbReference>
<evidence type="ECO:0000256" key="2">
    <source>
        <dbReference type="ARBA" id="ARBA00022801"/>
    </source>
</evidence>
<organism evidence="5 6">
    <name type="scientific">Fumia xinanensis</name>
    <dbReference type="NCBI Taxonomy" id="2763659"/>
    <lineage>
        <taxon>Bacteria</taxon>
        <taxon>Bacillati</taxon>
        <taxon>Bacillota</taxon>
        <taxon>Clostridia</taxon>
        <taxon>Eubacteriales</taxon>
        <taxon>Oscillospiraceae</taxon>
        <taxon>Fumia</taxon>
    </lineage>
</organism>
<name>A0A926E3E4_9FIRM</name>
<dbReference type="AlphaFoldDB" id="A0A926E3E4"/>
<dbReference type="RefSeq" id="WP_249294283.1">
    <property type="nucleotide sequence ID" value="NZ_JACRSV010000001.1"/>
</dbReference>
<proteinExistence type="inferred from homology"/>
<protein>
    <submittedName>
        <fullName evidence="5">Beta-N-acetylhexosaminidase</fullName>
    </submittedName>
</protein>
<dbReference type="PANTHER" id="PTHR21040">
    <property type="entry name" value="BCDNA.GH04120"/>
    <property type="match status" value="1"/>
</dbReference>
<dbReference type="Gene3D" id="3.20.20.80">
    <property type="entry name" value="Glycosidases"/>
    <property type="match status" value="1"/>
</dbReference>
<sequence length="539" mass="61409">MSDSIKFRRFGVMLDCSRNAVMNLPTLKKWIDLTADMGYNTLLLYTEDTYEVDNQPYFGHLRGRYSQKELKEIDDYAFQKGMEVIPCIQTLAHLNAIFRWPQYQKIRDCDDILMAGDETVYALIEDMFSTLKKCFRSRIVNIGMDEAHMLGRGQYQTKNGLRDRSEILVDHLAKVAEIAARQGLEVTMWGDMFFRLASGGDYYVNEVHVSDELKAKIPSNANLIYWDYYSSDKNRYDTQIRLHSAIKEDIWFAGGLWSWTGFAPHNVYSIECTTAALTSCLENNVQNVFLTMWGDNGAECSKFSCLPSLYYSAEYAKGNTDPDAIKKGFEEKYGIPFDSFMLLDLLGTPNEDKVEPFNPDKYIMFSDCFMGIFDSTVRDGDAASYAACAQKLAALQDEPTWGYLFRTMKTLCDVLAIKMDLGVKTRKAYLSGDKKALAALVEDYGKLAEKIDLFYDAFRSQWEKENKPHGFDVQDVRLGGLTRRVLHCQDRLQQYIDGALDRIEELEEPVLDSKGNGPAEATGPVSYNEWKSTVSANVI</sequence>
<evidence type="ECO:0000256" key="1">
    <source>
        <dbReference type="ARBA" id="ARBA00006285"/>
    </source>
</evidence>
<comment type="caution">
    <text evidence="5">The sequence shown here is derived from an EMBL/GenBank/DDBJ whole genome shotgun (WGS) entry which is preliminary data.</text>
</comment>
<dbReference type="Pfam" id="PF00728">
    <property type="entry name" value="Glyco_hydro_20"/>
    <property type="match status" value="1"/>
</dbReference>
<dbReference type="EMBL" id="JACRSV010000001">
    <property type="protein sequence ID" value="MBC8559389.1"/>
    <property type="molecule type" value="Genomic_DNA"/>
</dbReference>
<evidence type="ECO:0000259" key="4">
    <source>
        <dbReference type="Pfam" id="PF18088"/>
    </source>
</evidence>
<keyword evidence="6" id="KW-1185">Reference proteome</keyword>
<gene>
    <name evidence="5" type="ORF">H8710_04810</name>
</gene>
<dbReference type="Proteomes" id="UP000610760">
    <property type="component" value="Unassembled WGS sequence"/>
</dbReference>
<dbReference type="InterPro" id="IPR017853">
    <property type="entry name" value="GH"/>
</dbReference>
<dbReference type="InterPro" id="IPR038901">
    <property type="entry name" value="HEXDC-like"/>
</dbReference>
<dbReference type="PANTHER" id="PTHR21040:SF8">
    <property type="entry name" value="BCDNA.GH04120"/>
    <property type="match status" value="1"/>
</dbReference>
<feature type="domain" description="Glycoside hydrolase family 20 catalytic" evidence="3">
    <location>
        <begin position="11"/>
        <end position="196"/>
    </location>
</feature>
<dbReference type="InterPro" id="IPR041063">
    <property type="entry name" value="Glyco_H_20C_C"/>
</dbReference>
<dbReference type="GO" id="GO:0004563">
    <property type="term" value="F:beta-N-acetylhexosaminidase activity"/>
    <property type="evidence" value="ECO:0007669"/>
    <property type="project" value="UniProtKB-ARBA"/>
</dbReference>
<evidence type="ECO:0000313" key="6">
    <source>
        <dbReference type="Proteomes" id="UP000610760"/>
    </source>
</evidence>
<dbReference type="Gene3D" id="1.20.120.670">
    <property type="entry name" value="N-acetyl-b-d-glucoasminidase"/>
    <property type="match status" value="1"/>
</dbReference>
<keyword evidence="2" id="KW-0378">Hydrolase</keyword>
<evidence type="ECO:0000313" key="5">
    <source>
        <dbReference type="EMBL" id="MBC8559389.1"/>
    </source>
</evidence>
<dbReference type="SUPFAM" id="SSF51445">
    <property type="entry name" value="(Trans)glycosidases"/>
    <property type="match status" value="1"/>
</dbReference>
<reference evidence="5" key="1">
    <citation type="submission" date="2020-08" db="EMBL/GenBank/DDBJ databases">
        <title>Genome public.</title>
        <authorList>
            <person name="Liu C."/>
            <person name="Sun Q."/>
        </authorList>
    </citation>
    <scope>NUCLEOTIDE SEQUENCE</scope>
    <source>
        <strain evidence="5">NSJ-33</strain>
    </source>
</reference>
<dbReference type="Pfam" id="PF18088">
    <property type="entry name" value="Glyco_H_20C_C"/>
    <property type="match status" value="1"/>
</dbReference>
<accession>A0A926E3E4</accession>
<dbReference type="InterPro" id="IPR015883">
    <property type="entry name" value="Glyco_hydro_20_cat"/>
</dbReference>
<dbReference type="GO" id="GO:0005975">
    <property type="term" value="P:carbohydrate metabolic process"/>
    <property type="evidence" value="ECO:0007669"/>
    <property type="project" value="InterPro"/>
</dbReference>